<dbReference type="PANTHER" id="PTHR46791:SF13">
    <property type="entry name" value="CLR5 DOMAIN-CONTAINING PROTEIN"/>
    <property type="match status" value="1"/>
</dbReference>
<dbReference type="EMBL" id="JAGXEW010000009">
    <property type="protein sequence ID" value="KAK1168043.1"/>
    <property type="molecule type" value="Genomic_DNA"/>
</dbReference>
<keyword evidence="2" id="KW-1185">Reference proteome</keyword>
<dbReference type="AlphaFoldDB" id="A0AAD8DH45"/>
<name>A0AAD8DH45_ACIOX</name>
<protein>
    <submittedName>
        <fullName evidence="1">Uncharacterized protein</fullName>
    </submittedName>
</protein>
<comment type="caution">
    <text evidence="1">The sequence shown here is derived from an EMBL/GenBank/DDBJ whole genome shotgun (WGS) entry which is preliminary data.</text>
</comment>
<accession>A0AAD8DH45</accession>
<gene>
    <name evidence="1" type="ORF">AOXY_G10881</name>
</gene>
<sequence>MKNEGQFDGDFLDKNLVIFCFLGIIQDKLDATVDVWNSHVIRPSKNDKVPHGRPSVMYSVPELYDTQDYLCGITPHGVNACKEDCTFRSTFACDEDVFRLCTLIVAERNLDIANEAYKALDLYQELKQVLSTLL</sequence>
<dbReference type="PANTHER" id="PTHR46791">
    <property type="entry name" value="EXPRESSED PROTEIN"/>
    <property type="match status" value="1"/>
</dbReference>
<dbReference type="Proteomes" id="UP001230051">
    <property type="component" value="Unassembled WGS sequence"/>
</dbReference>
<evidence type="ECO:0000313" key="2">
    <source>
        <dbReference type="Proteomes" id="UP001230051"/>
    </source>
</evidence>
<proteinExistence type="predicted"/>
<evidence type="ECO:0000313" key="1">
    <source>
        <dbReference type="EMBL" id="KAK1168043.1"/>
    </source>
</evidence>
<organism evidence="1 2">
    <name type="scientific">Acipenser oxyrinchus oxyrinchus</name>
    <dbReference type="NCBI Taxonomy" id="40147"/>
    <lineage>
        <taxon>Eukaryota</taxon>
        <taxon>Metazoa</taxon>
        <taxon>Chordata</taxon>
        <taxon>Craniata</taxon>
        <taxon>Vertebrata</taxon>
        <taxon>Euteleostomi</taxon>
        <taxon>Actinopterygii</taxon>
        <taxon>Chondrostei</taxon>
        <taxon>Acipenseriformes</taxon>
        <taxon>Acipenseridae</taxon>
        <taxon>Acipenser</taxon>
    </lineage>
</organism>
<reference evidence="1" key="1">
    <citation type="submission" date="2022-02" db="EMBL/GenBank/DDBJ databases">
        <title>Atlantic sturgeon de novo genome assembly.</title>
        <authorList>
            <person name="Stock M."/>
            <person name="Klopp C."/>
            <person name="Guiguen Y."/>
            <person name="Cabau C."/>
            <person name="Parinello H."/>
            <person name="Santidrian Yebra-Pimentel E."/>
            <person name="Kuhl H."/>
            <person name="Dirks R.P."/>
            <person name="Guessner J."/>
            <person name="Wuertz S."/>
            <person name="Du K."/>
            <person name="Schartl M."/>
        </authorList>
    </citation>
    <scope>NUCLEOTIDE SEQUENCE</scope>
    <source>
        <strain evidence="1">STURGEONOMICS-FGT-2020</strain>
        <tissue evidence="1">Whole blood</tissue>
    </source>
</reference>